<feature type="region of interest" description="Disordered" evidence="1">
    <location>
        <begin position="986"/>
        <end position="1107"/>
    </location>
</feature>
<evidence type="ECO:0000313" key="4">
    <source>
        <dbReference type="RefSeq" id="XP_014662169.1"/>
    </source>
</evidence>
<feature type="compositionally biased region" description="Low complexity" evidence="1">
    <location>
        <begin position="1038"/>
        <end position="1056"/>
    </location>
</feature>
<feature type="compositionally biased region" description="Basic and acidic residues" evidence="1">
    <location>
        <begin position="173"/>
        <end position="190"/>
    </location>
</feature>
<organism evidence="3 4">
    <name type="scientific">Priapulus caudatus</name>
    <name type="common">Priapulid worm</name>
    <dbReference type="NCBI Taxonomy" id="37621"/>
    <lineage>
        <taxon>Eukaryota</taxon>
        <taxon>Metazoa</taxon>
        <taxon>Ecdysozoa</taxon>
        <taxon>Scalidophora</taxon>
        <taxon>Priapulida</taxon>
        <taxon>Priapulimorpha</taxon>
        <taxon>Priapulimorphida</taxon>
        <taxon>Priapulidae</taxon>
        <taxon>Priapulus</taxon>
    </lineage>
</organism>
<gene>
    <name evidence="4 5" type="primary">LOC106805185</name>
</gene>
<feature type="compositionally biased region" description="Basic and acidic residues" evidence="1">
    <location>
        <begin position="1025"/>
        <end position="1037"/>
    </location>
</feature>
<feature type="compositionally biased region" description="Acidic residues" evidence="1">
    <location>
        <begin position="299"/>
        <end position="308"/>
    </location>
</feature>
<feature type="compositionally biased region" description="Gly residues" evidence="1">
    <location>
        <begin position="101"/>
        <end position="116"/>
    </location>
</feature>
<dbReference type="PANTHER" id="PTHR14445:SF36">
    <property type="entry name" value="FI03272P-RELATED"/>
    <property type="match status" value="1"/>
</dbReference>
<dbReference type="RefSeq" id="XP_014662170.1">
    <property type="nucleotide sequence ID" value="XM_014806684.1"/>
</dbReference>
<keyword evidence="3" id="KW-1185">Reference proteome</keyword>
<dbReference type="PROSITE" id="PS50829">
    <property type="entry name" value="GYF"/>
    <property type="match status" value="1"/>
</dbReference>
<feature type="compositionally biased region" description="Polar residues" evidence="1">
    <location>
        <begin position="1069"/>
        <end position="1078"/>
    </location>
</feature>
<feature type="region of interest" description="Disordered" evidence="1">
    <location>
        <begin position="854"/>
        <end position="971"/>
    </location>
</feature>
<feature type="compositionally biased region" description="Gly residues" evidence="1">
    <location>
        <begin position="226"/>
        <end position="236"/>
    </location>
</feature>
<feature type="compositionally biased region" description="Low complexity" evidence="1">
    <location>
        <begin position="341"/>
        <end position="364"/>
    </location>
</feature>
<feature type="compositionally biased region" description="Polar residues" evidence="1">
    <location>
        <begin position="454"/>
        <end position="463"/>
    </location>
</feature>
<dbReference type="InterPro" id="IPR035445">
    <property type="entry name" value="GYF-like_dom_sf"/>
</dbReference>
<dbReference type="PANTHER" id="PTHR14445">
    <property type="entry name" value="GRB10 INTERACTING GYF PROTEIN"/>
    <property type="match status" value="1"/>
</dbReference>
<feature type="compositionally biased region" description="Basic and acidic residues" evidence="1">
    <location>
        <begin position="1082"/>
        <end position="1094"/>
    </location>
</feature>
<feature type="region of interest" description="Disordered" evidence="1">
    <location>
        <begin position="101"/>
        <end position="511"/>
    </location>
</feature>
<feature type="compositionally biased region" description="Basic and acidic residues" evidence="1">
    <location>
        <begin position="1183"/>
        <end position="1195"/>
    </location>
</feature>
<dbReference type="InterPro" id="IPR003169">
    <property type="entry name" value="GYF"/>
</dbReference>
<evidence type="ECO:0000256" key="1">
    <source>
        <dbReference type="SAM" id="MobiDB-lite"/>
    </source>
</evidence>
<evidence type="ECO:0000313" key="3">
    <source>
        <dbReference type="Proteomes" id="UP000695022"/>
    </source>
</evidence>
<feature type="compositionally biased region" description="Basic and acidic residues" evidence="1">
    <location>
        <begin position="899"/>
        <end position="971"/>
    </location>
</feature>
<dbReference type="InterPro" id="IPR051640">
    <property type="entry name" value="GRB10-interact_GYF"/>
</dbReference>
<feature type="compositionally biased region" description="Polar residues" evidence="1">
    <location>
        <begin position="1007"/>
        <end position="1024"/>
    </location>
</feature>
<feature type="compositionally biased region" description="Basic and acidic residues" evidence="1">
    <location>
        <begin position="855"/>
        <end position="887"/>
    </location>
</feature>
<feature type="domain" description="GYF" evidence="2">
    <location>
        <begin position="564"/>
        <end position="612"/>
    </location>
</feature>
<accession>A0ABM1DQE8</accession>
<feature type="compositionally biased region" description="Low complexity" evidence="1">
    <location>
        <begin position="432"/>
        <end position="453"/>
    </location>
</feature>
<feature type="compositionally biased region" description="Basic and acidic residues" evidence="1">
    <location>
        <begin position="257"/>
        <end position="273"/>
    </location>
</feature>
<dbReference type="RefSeq" id="XP_014662169.1">
    <property type="nucleotide sequence ID" value="XM_014806683.1"/>
</dbReference>
<dbReference type="GeneID" id="106805185"/>
<dbReference type="SMART" id="SM00444">
    <property type="entry name" value="GYF"/>
    <property type="match status" value="1"/>
</dbReference>
<dbReference type="CDD" id="cd00072">
    <property type="entry name" value="GYF"/>
    <property type="match status" value="1"/>
</dbReference>
<feature type="compositionally biased region" description="Low complexity" evidence="1">
    <location>
        <begin position="888"/>
        <end position="898"/>
    </location>
</feature>
<dbReference type="Gene3D" id="3.30.1490.40">
    <property type="match status" value="1"/>
</dbReference>
<feature type="region of interest" description="Disordered" evidence="1">
    <location>
        <begin position="810"/>
        <end position="829"/>
    </location>
</feature>
<dbReference type="Pfam" id="PF02213">
    <property type="entry name" value="GYF"/>
    <property type="match status" value="1"/>
</dbReference>
<feature type="region of interest" description="Disordered" evidence="1">
    <location>
        <begin position="1156"/>
        <end position="1195"/>
    </location>
</feature>
<feature type="compositionally biased region" description="Polar residues" evidence="1">
    <location>
        <begin position="365"/>
        <end position="374"/>
    </location>
</feature>
<proteinExistence type="predicted"/>
<name>A0ABM1DQE8_PRICU</name>
<feature type="compositionally biased region" description="Polar residues" evidence="1">
    <location>
        <begin position="396"/>
        <end position="409"/>
    </location>
</feature>
<evidence type="ECO:0000259" key="2">
    <source>
        <dbReference type="PROSITE" id="PS50829"/>
    </source>
</evidence>
<feature type="compositionally biased region" description="Basic and acidic residues" evidence="1">
    <location>
        <begin position="117"/>
        <end position="160"/>
    </location>
</feature>
<protein>
    <submittedName>
        <fullName evidence="4 5">PERQ amino acid-rich with GYF domain-containing protein 2-like</fullName>
    </submittedName>
</protein>
<reference evidence="4 5" key="1">
    <citation type="submission" date="2025-05" db="UniProtKB">
        <authorList>
            <consortium name="RefSeq"/>
        </authorList>
    </citation>
    <scope>IDENTIFICATION</scope>
</reference>
<dbReference type="Proteomes" id="UP000695022">
    <property type="component" value="Unplaced"/>
</dbReference>
<sequence>MSETLTFGPEWLRALSGGSSVTSPPPSPGLPKFKLAQYRYGREEMLALFNPPAQPPDDLLPVTSLVSEKSLHPLAFSPLSEDEQRSALQSVNSTAVLRVMGRGGPAGGVRGALRGGGVDRGRGRGRGREGWRGGPYDEEHDGFIRQRYDDRSSSLDDTKGLRGGFSRPFHSRGSFDELERDKPVERDAEGRVVIVRRGGGSGGEYSRSMSTENWRTRDRADDEDGGSAGGGGGGGWRTAHRSGERDKYGPKAGVSSWRERTKDDRADREFVRDRTRHGSQPRNTEREDGSKGGDLPEWSQDDPWDVDENVGTFDSSGAFMAGKGAEDGEADPPDEIRAGDASDQGDSSSNGANNNPTTNNNNHTAQQRRPSSETSDARADVGKALSAAAVKPGKQSDAQPERTSLSEQSAVAAARRRQHSGAVAPPGNGTEVPASSSSPSSSPGSNSLPVNSVEKTSASQPSATVAAREPPRPNPLASRGSPPSDNKPTVISHAPQQQQPKPAAKEGVADGASAATIKEEDYLDHIKKAAETLMETWTAEEELKQVSAPAQPASMALPLTHADALNWFYKDPEGDLQGPFQPSEMAEWFGCGFFPMNLLVKRGCDSCFLTLGEIIKRWDSVPFLPGLTERLPPLQSSSLTTGEVGAGIVPSSSSGSTQDAGHIELIQQQQQQQQQHYLQQQLVQQQIMQQQILLRQQAQLQQLVTLMKQDEAFAQLPPQQQQTLALRALMAQQQLMLQPKLPTSSPPLHIATSVDPSAAGLAAVAPSAVKPVPAAVWGGGGGQHTMRWPAARVEPKSVWDLDAPTSTQLEEMHRAEQAAKEKQQREQEEALRALQVREAEETRRREALLRQQMELQKKQQEERKRQEEEAKRKQEEQERQVHERQDELQQQQQQQQQQEELRRRDEQRKQQEQQRIQEEKKRQAERRRLAEQQRRMDEEEAEKRRQEEQQRQEQEERRLEAEEVERQRQQEIQRQQEMIRVMELKRQQEEAAQRAKTPAQLAPWAHHSQQQATGALSLARIQQWQEEKDQEAMEKQKIQVQQDQIQQQQQQQQQQQLKGSWVNRAPVNTAPQVKSLPQIQEEEARKLLRQKEKQVQQQKQQPASVPLGMSNWAAKTSANTNNWGSNGTAIWGDAKSQGKGFWEEDVAPVKTKKFKNASNSKIDPDFPSLSPAKGKKTSSATNAKKEPRSQKEAENVMKLFEQKRPMDEFTQWCNKALSDMQHTLDVRRSFLPEGCRFPI</sequence>
<evidence type="ECO:0000313" key="5">
    <source>
        <dbReference type="RefSeq" id="XP_014662170.1"/>
    </source>
</evidence>
<dbReference type="SUPFAM" id="SSF55277">
    <property type="entry name" value="GYF domain"/>
    <property type="match status" value="1"/>
</dbReference>